<comment type="similarity">
    <text evidence="1 8">Belongs to the peptidase M8 family.</text>
</comment>
<dbReference type="GO" id="GO:0004222">
    <property type="term" value="F:metalloendopeptidase activity"/>
    <property type="evidence" value="ECO:0007669"/>
    <property type="project" value="UniProtKB-UniRule"/>
</dbReference>
<evidence type="ECO:0000256" key="8">
    <source>
        <dbReference type="RuleBase" id="RU366077"/>
    </source>
</evidence>
<evidence type="ECO:0000313" key="12">
    <source>
        <dbReference type="WBParaSite" id="HPLM_0002189501-mRNA-1"/>
    </source>
</evidence>
<feature type="compositionally biased region" description="Low complexity" evidence="9">
    <location>
        <begin position="176"/>
        <end position="185"/>
    </location>
</feature>
<dbReference type="Gene3D" id="3.90.132.10">
    <property type="entry name" value="Leishmanolysin , domain 2"/>
    <property type="match status" value="1"/>
</dbReference>
<keyword evidence="3 8" id="KW-0479">Metal-binding</keyword>
<evidence type="ECO:0000256" key="2">
    <source>
        <dbReference type="ARBA" id="ARBA00022670"/>
    </source>
</evidence>
<dbReference type="GO" id="GO:0016020">
    <property type="term" value="C:membrane"/>
    <property type="evidence" value="ECO:0007669"/>
    <property type="project" value="InterPro"/>
</dbReference>
<dbReference type="EC" id="3.4.24.-" evidence="8"/>
<keyword evidence="5 8" id="KW-0862">Zinc</keyword>
<keyword evidence="4 8" id="KW-0378">Hydrolase</keyword>
<dbReference type="GO" id="GO:0007155">
    <property type="term" value="P:cell adhesion"/>
    <property type="evidence" value="ECO:0007669"/>
    <property type="project" value="InterPro"/>
</dbReference>
<evidence type="ECO:0000313" key="10">
    <source>
        <dbReference type="EMBL" id="VDO93562.1"/>
    </source>
</evidence>
<proteinExistence type="inferred from homology"/>
<keyword evidence="6 8" id="KW-0482">Metalloprotease</keyword>
<dbReference type="WBParaSite" id="HPLM_0002189501-mRNA-1">
    <property type="protein sequence ID" value="HPLM_0002189501-mRNA-1"/>
    <property type="gene ID" value="HPLM_0002189501"/>
</dbReference>
<dbReference type="AlphaFoldDB" id="A0A0N4XC00"/>
<evidence type="ECO:0000313" key="11">
    <source>
        <dbReference type="Proteomes" id="UP000268014"/>
    </source>
</evidence>
<dbReference type="InterPro" id="IPR001577">
    <property type="entry name" value="Peptidase_M8"/>
</dbReference>
<dbReference type="GO" id="GO:0005737">
    <property type="term" value="C:cytoplasm"/>
    <property type="evidence" value="ECO:0007669"/>
    <property type="project" value="TreeGrafter"/>
</dbReference>
<keyword evidence="11" id="KW-1185">Reference proteome</keyword>
<evidence type="ECO:0000256" key="9">
    <source>
        <dbReference type="SAM" id="MobiDB-lite"/>
    </source>
</evidence>
<evidence type="ECO:0000256" key="4">
    <source>
        <dbReference type="ARBA" id="ARBA00022801"/>
    </source>
</evidence>
<evidence type="ECO:0000256" key="5">
    <source>
        <dbReference type="ARBA" id="ARBA00022833"/>
    </source>
</evidence>
<reference evidence="10 11" key="2">
    <citation type="submission" date="2018-11" db="EMBL/GenBank/DDBJ databases">
        <authorList>
            <consortium name="Pathogen Informatics"/>
        </authorList>
    </citation>
    <scope>NUCLEOTIDE SEQUENCE [LARGE SCALE GENOMIC DNA]</scope>
    <source>
        <strain evidence="10 11">MHpl1</strain>
    </source>
</reference>
<evidence type="ECO:0000256" key="7">
    <source>
        <dbReference type="ARBA" id="ARBA00039717"/>
    </source>
</evidence>
<accession>A0A0N4XC00</accession>
<dbReference type="PANTHER" id="PTHR10942">
    <property type="entry name" value="LEISHMANOLYSIN-LIKE PEPTIDASE"/>
    <property type="match status" value="1"/>
</dbReference>
<dbReference type="SUPFAM" id="SSF55486">
    <property type="entry name" value="Metalloproteases ('zincins'), catalytic domain"/>
    <property type="match status" value="1"/>
</dbReference>
<feature type="compositionally biased region" description="Basic and acidic residues" evidence="9">
    <location>
        <begin position="133"/>
        <end position="142"/>
    </location>
</feature>
<evidence type="ECO:0000256" key="6">
    <source>
        <dbReference type="ARBA" id="ARBA00023049"/>
    </source>
</evidence>
<sequence>MAGGSIQVHAISRITLALFEDSGWYQVDYSKADDMTFGKGLGCDFVKKSCLSWMKSKKGPLPFCTRESDLTYTVCEEGRLKIKTAYTEYDTCESPEQPVHIEKDVSGVGIVSMNIVCPPCQELCSDCAPAKQIDRKDSDSSKSSENANVGETKNPEDEKDGNQDGKGGDGSKDPEGVGNSGNSEASENENVDK</sequence>
<dbReference type="STRING" id="6290.A0A0N4XC00"/>
<protein>
    <recommendedName>
        <fullName evidence="7 8">Leishmanolysin-like peptidase</fullName>
        <ecNumber evidence="8">3.4.24.-</ecNumber>
    </recommendedName>
</protein>
<dbReference type="Proteomes" id="UP000268014">
    <property type="component" value="Unassembled WGS sequence"/>
</dbReference>
<gene>
    <name evidence="10" type="ORF">HPLM_LOCUS21884</name>
</gene>
<dbReference type="GO" id="GO:0006508">
    <property type="term" value="P:proteolysis"/>
    <property type="evidence" value="ECO:0007669"/>
    <property type="project" value="UniProtKB-KW"/>
</dbReference>
<name>A0A0N4XC00_HAEPC</name>
<dbReference type="PANTHER" id="PTHR10942:SF0">
    <property type="entry name" value="LEISHMANOLYSIN-LIKE PEPTIDASE"/>
    <property type="match status" value="1"/>
</dbReference>
<evidence type="ECO:0000256" key="1">
    <source>
        <dbReference type="ARBA" id="ARBA00005860"/>
    </source>
</evidence>
<dbReference type="OrthoDB" id="5856025at2759"/>
<reference evidence="12" key="1">
    <citation type="submission" date="2017-02" db="UniProtKB">
        <authorList>
            <consortium name="WormBaseParasite"/>
        </authorList>
    </citation>
    <scope>IDENTIFICATION</scope>
</reference>
<dbReference type="EMBL" id="UZAF01024477">
    <property type="protein sequence ID" value="VDO93562.1"/>
    <property type="molecule type" value="Genomic_DNA"/>
</dbReference>
<comment type="cofactor">
    <cofactor evidence="8">
        <name>Zn(2+)</name>
        <dbReference type="ChEBI" id="CHEBI:29105"/>
    </cofactor>
    <text evidence="8">Binds 1 zinc ion per subunit.</text>
</comment>
<evidence type="ECO:0000256" key="3">
    <source>
        <dbReference type="ARBA" id="ARBA00022723"/>
    </source>
</evidence>
<organism evidence="12">
    <name type="scientific">Haemonchus placei</name>
    <name type="common">Barber's pole worm</name>
    <dbReference type="NCBI Taxonomy" id="6290"/>
    <lineage>
        <taxon>Eukaryota</taxon>
        <taxon>Metazoa</taxon>
        <taxon>Ecdysozoa</taxon>
        <taxon>Nematoda</taxon>
        <taxon>Chromadorea</taxon>
        <taxon>Rhabditida</taxon>
        <taxon>Rhabditina</taxon>
        <taxon>Rhabditomorpha</taxon>
        <taxon>Strongyloidea</taxon>
        <taxon>Trichostrongylidae</taxon>
        <taxon>Haemonchus</taxon>
    </lineage>
</organism>
<feature type="region of interest" description="Disordered" evidence="9">
    <location>
        <begin position="133"/>
        <end position="193"/>
    </location>
</feature>
<keyword evidence="2 8" id="KW-0645">Protease</keyword>
<feature type="compositionally biased region" description="Basic and acidic residues" evidence="9">
    <location>
        <begin position="153"/>
        <end position="175"/>
    </location>
</feature>
<dbReference type="GO" id="GO:0046872">
    <property type="term" value="F:metal ion binding"/>
    <property type="evidence" value="ECO:0007669"/>
    <property type="project" value="UniProtKB-KW"/>
</dbReference>
<dbReference type="Pfam" id="PF01457">
    <property type="entry name" value="Peptidase_M8"/>
    <property type="match status" value="1"/>
</dbReference>